<feature type="domain" description="Glycosyl hydrolase family 13 catalytic" evidence="2">
    <location>
        <begin position="300"/>
        <end position="651"/>
    </location>
</feature>
<dbReference type="Pfam" id="PF18962">
    <property type="entry name" value="Por_Secre_tail"/>
    <property type="match status" value="1"/>
</dbReference>
<dbReference type="InterPro" id="IPR013783">
    <property type="entry name" value="Ig-like_fold"/>
</dbReference>
<proteinExistence type="inferred from homology"/>
<organism evidence="3">
    <name type="scientific">bioreactor metagenome</name>
    <dbReference type="NCBI Taxonomy" id="1076179"/>
    <lineage>
        <taxon>unclassified sequences</taxon>
        <taxon>metagenomes</taxon>
        <taxon>ecological metagenomes</taxon>
    </lineage>
</organism>
<dbReference type="GO" id="GO:0005975">
    <property type="term" value="P:carbohydrate metabolic process"/>
    <property type="evidence" value="ECO:0007669"/>
    <property type="project" value="InterPro"/>
</dbReference>
<name>A0A644VF82_9ZZZZ</name>
<dbReference type="CDD" id="cd11350">
    <property type="entry name" value="AmyAc_4"/>
    <property type="match status" value="1"/>
</dbReference>
<comment type="similarity">
    <text evidence="1">Belongs to the glycosyl hydrolase 13 family.</text>
</comment>
<dbReference type="InterPro" id="IPR006047">
    <property type="entry name" value="GH13_cat_dom"/>
</dbReference>
<evidence type="ECO:0000313" key="3">
    <source>
        <dbReference type="EMBL" id="MPL89950.1"/>
    </source>
</evidence>
<gene>
    <name evidence="3" type="primary">glgB_12</name>
    <name evidence="3" type="ORF">SDC9_35992</name>
</gene>
<sequence length="828" mass="92780">MRKFLHTLFIILFLFPVLHAQVTTVPAVVTESGAVDIIFDASQGNKELMGYTGDVYAHTGVITNLSTSGSDWKYAPAWGDNSAKYKLTSLGSDKWKLTISPDVRSWYGVPSGEQISKLAFVFRSADKTKEGKAVGGADIFVTLNESVFTPTAPVVQARPANVKDGINYLNDNSVTLVLYAPGKSHVHLMGDFNNWTKDNAWQLFKDGDYWWITVNNLEKGKEYAFQYLVDNSLKIADAYCEKILDPSNDSYIPASVYPNLKSYPNQTDGIVSILQTGKTGYTWTATDFIAPPADQLVIYELLVRDFTTEGTIKAVTAKLDYLKSLGVNAIELMPVQEFDGNDSWGYNPCFYFAPDKAYGTEADYKEFIDEAHKRGIAVILDIVFNHATGNHPFAKLYWEGSATAPNNPWFNVTAPHPYSVFHDFNHAYSGTREYFKRVLEHWLKEYKLDGFRFDLSKGFTQNSSTEQTASNYDASRIAILKDYNSKIKSVNPKAYTILEHFCVATEELELVQDGMMVWANANNAFCQGIMGYSSQSDFSSLSAQSRQWNLKGMIGYQESHDEERTVYKAKTYGVDGVKNSTQVQMERAGMNAAFLFTIPGPKMIWQFGEMGYDYSIDYNGRVGKKPVKWDYLENPDRAKLADTYATLLSLRNEFPQVFANPSTEMLRVSESYWSNGRFITLQHPDLNVVLAGNYTTSATSVTLPFTQTGTWYDLFTGESYVVDNLSNPVNVTLPGSSFKLLTSKKTLTDSEPISMEKPVVVYPNPTNGFIQFSDSAPKRVTLYNTLGRQVLQQQVTDGTLNIGNLPAGPYFMQVYTAGKMESLTILKR</sequence>
<accession>A0A644VF82</accession>
<dbReference type="AlphaFoldDB" id="A0A644VF82"/>
<keyword evidence="3" id="KW-0808">Transferase</keyword>
<dbReference type="InterPro" id="IPR017853">
    <property type="entry name" value="GH"/>
</dbReference>
<dbReference type="Gene3D" id="2.60.40.10">
    <property type="entry name" value="Immunoglobulins"/>
    <property type="match status" value="1"/>
</dbReference>
<reference evidence="3" key="1">
    <citation type="submission" date="2019-08" db="EMBL/GenBank/DDBJ databases">
        <authorList>
            <person name="Kucharzyk K."/>
            <person name="Murdoch R.W."/>
            <person name="Higgins S."/>
            <person name="Loffler F."/>
        </authorList>
    </citation>
    <scope>NUCLEOTIDE SEQUENCE</scope>
</reference>
<dbReference type="Pfam" id="PF02922">
    <property type="entry name" value="CBM_48"/>
    <property type="match status" value="1"/>
</dbReference>
<dbReference type="PANTHER" id="PTHR43002">
    <property type="entry name" value="GLYCOGEN DEBRANCHING ENZYME"/>
    <property type="match status" value="1"/>
</dbReference>
<comment type="caution">
    <text evidence="3">The sequence shown here is derived from an EMBL/GenBank/DDBJ whole genome shotgun (WGS) entry which is preliminary data.</text>
</comment>
<dbReference type="GO" id="GO:0003844">
    <property type="term" value="F:1,4-alpha-glucan branching enzyme activity"/>
    <property type="evidence" value="ECO:0007669"/>
    <property type="project" value="UniProtKB-EC"/>
</dbReference>
<evidence type="ECO:0000259" key="2">
    <source>
        <dbReference type="SMART" id="SM00642"/>
    </source>
</evidence>
<dbReference type="SUPFAM" id="SSF51445">
    <property type="entry name" value="(Trans)glycosidases"/>
    <property type="match status" value="1"/>
</dbReference>
<dbReference type="InterPro" id="IPR004193">
    <property type="entry name" value="Glyco_hydro_13_N"/>
</dbReference>
<dbReference type="Pfam" id="PF00128">
    <property type="entry name" value="Alpha-amylase"/>
    <property type="match status" value="2"/>
</dbReference>
<dbReference type="NCBIfam" id="TIGR04183">
    <property type="entry name" value="Por_Secre_tail"/>
    <property type="match status" value="1"/>
</dbReference>
<dbReference type="InterPro" id="IPR014756">
    <property type="entry name" value="Ig_E-set"/>
</dbReference>
<dbReference type="Gene3D" id="3.20.20.80">
    <property type="entry name" value="Glycosidases"/>
    <property type="match status" value="1"/>
</dbReference>
<keyword evidence="3" id="KW-0328">Glycosyltransferase</keyword>
<evidence type="ECO:0000256" key="1">
    <source>
        <dbReference type="ARBA" id="ARBA00008061"/>
    </source>
</evidence>
<dbReference type="SMART" id="SM00642">
    <property type="entry name" value="Aamy"/>
    <property type="match status" value="1"/>
</dbReference>
<dbReference type="InterPro" id="IPR026444">
    <property type="entry name" value="Secre_tail"/>
</dbReference>
<dbReference type="GO" id="GO:0004553">
    <property type="term" value="F:hydrolase activity, hydrolyzing O-glycosyl compounds"/>
    <property type="evidence" value="ECO:0007669"/>
    <property type="project" value="InterPro"/>
</dbReference>
<protein>
    <submittedName>
        <fullName evidence="3">1,4-alpha-glucan branching enzyme GlgB</fullName>
        <ecNumber evidence="3">2.4.1.18</ecNumber>
    </submittedName>
</protein>
<dbReference type="EC" id="2.4.1.18" evidence="3"/>
<dbReference type="SUPFAM" id="SSF81296">
    <property type="entry name" value="E set domains"/>
    <property type="match status" value="1"/>
</dbReference>
<dbReference type="EMBL" id="VSSQ01000291">
    <property type="protein sequence ID" value="MPL89950.1"/>
    <property type="molecule type" value="Genomic_DNA"/>
</dbReference>